<dbReference type="PROSITE" id="PS51387">
    <property type="entry name" value="FAD_PCMH"/>
    <property type="match status" value="1"/>
</dbReference>
<evidence type="ECO:0000313" key="9">
    <source>
        <dbReference type="EMBL" id="CZR56798.1"/>
    </source>
</evidence>
<evidence type="ECO:0000256" key="2">
    <source>
        <dbReference type="ARBA" id="ARBA00012405"/>
    </source>
</evidence>
<evidence type="ECO:0000256" key="6">
    <source>
        <dbReference type="ARBA" id="ARBA00023136"/>
    </source>
</evidence>
<dbReference type="GO" id="GO:0005737">
    <property type="term" value="C:cytoplasm"/>
    <property type="evidence" value="ECO:0007669"/>
    <property type="project" value="TreeGrafter"/>
</dbReference>
<dbReference type="SUPFAM" id="SSF56176">
    <property type="entry name" value="FAD-binding/transporter-associated domain-like"/>
    <property type="match status" value="1"/>
</dbReference>
<keyword evidence="10" id="KW-1185">Reference proteome</keyword>
<dbReference type="STRING" id="576137.A0A1L7WVK3"/>
<dbReference type="EC" id="1.3.1.72" evidence="2"/>
<evidence type="ECO:0000256" key="3">
    <source>
        <dbReference type="ARBA" id="ARBA00022692"/>
    </source>
</evidence>
<keyword evidence="4" id="KW-1133">Transmembrane helix</keyword>
<keyword evidence="5" id="KW-0560">Oxidoreductase</keyword>
<keyword evidence="6" id="KW-0472">Membrane</keyword>
<dbReference type="InterPro" id="IPR006094">
    <property type="entry name" value="Oxid_FAD_bind_N"/>
</dbReference>
<evidence type="ECO:0000256" key="5">
    <source>
        <dbReference type="ARBA" id="ARBA00023002"/>
    </source>
</evidence>
<keyword evidence="3" id="KW-0812">Transmembrane</keyword>
<evidence type="ECO:0000256" key="1">
    <source>
        <dbReference type="ARBA" id="ARBA00004167"/>
    </source>
</evidence>
<comment type="subcellular location">
    <subcellularLocation>
        <location evidence="1">Membrane</location>
        <topology evidence="1">Single-pass membrane protein</topology>
    </subcellularLocation>
</comment>
<dbReference type="InterPro" id="IPR036318">
    <property type="entry name" value="FAD-bd_PCMH-like_sf"/>
</dbReference>
<proteinExistence type="predicted"/>
<feature type="domain" description="FAD-binding PCMH-type" evidence="8">
    <location>
        <begin position="1"/>
        <end position="167"/>
    </location>
</feature>
<evidence type="ECO:0000256" key="4">
    <source>
        <dbReference type="ARBA" id="ARBA00022989"/>
    </source>
</evidence>
<dbReference type="GO" id="GO:0050614">
    <property type="term" value="F:Delta24-sterol reductase activity"/>
    <property type="evidence" value="ECO:0007669"/>
    <property type="project" value="UniProtKB-EC"/>
</dbReference>
<dbReference type="PANTHER" id="PTHR10801">
    <property type="entry name" value="24-DEHYDROCHOLESTEROL REDUCTASE"/>
    <property type="match status" value="1"/>
</dbReference>
<dbReference type="InterPro" id="IPR016169">
    <property type="entry name" value="FAD-bd_PCMH_sub2"/>
</dbReference>
<sequence>MEEHRESVDVIRKKVESLNAHNVPFRIYHGSTNITRPMNLNADEIIDTSPLSKIISINKTKKTAIVQPNVSMDAFVRETLRSDLIPAVVPDFPGITVGGSFCGTAAESSSFKYGCFDRTVNWVEIVLPNGLITTASPDQNSDLFYRSVGAMGTLGVATLFEIQLISSSTYVEITYHSVTSIRDALITGRFKNYPPLKNNHDSGPPVVRLSRAKDPWFCLHVHKKAKHTPNTHCIICLWEDKIATPFDDSKGYEEPIMTELIKITDYLFRYDRGSFWMGCYGLDTLPLPFNRFTRWILDPMFRTRIMYKLMHHSGQSQKFIIQDAAIPVEKSEEFLEFADENLKLYPLWLCPVKGESKAPLHTMKGYISPPSNDQETPTIAPTALINVGLWGVPDLGERVYNDKNIDEFIKTNRGIERKVQELGGLKWLYAHNYYTEDEFWAVYDKKKYDELREKWHAKGVPSIWEKAKTHTEGFKSISVPKAILATMLGMDYLLGGKKDKKGETKFIAGSSGDESPVGLRK</sequence>
<dbReference type="InterPro" id="IPR016166">
    <property type="entry name" value="FAD-bd_PCMH"/>
</dbReference>
<protein>
    <recommendedName>
        <fullName evidence="2">Delta(24)-sterol reductase</fullName>
        <ecNumber evidence="2">1.3.1.72</ecNumber>
    </recommendedName>
</protein>
<dbReference type="GO" id="GO:0000246">
    <property type="term" value="F:Delta24(24-1) sterol reductase activity"/>
    <property type="evidence" value="ECO:0007669"/>
    <property type="project" value="TreeGrafter"/>
</dbReference>
<organism evidence="9 10">
    <name type="scientific">Phialocephala subalpina</name>
    <dbReference type="NCBI Taxonomy" id="576137"/>
    <lineage>
        <taxon>Eukaryota</taxon>
        <taxon>Fungi</taxon>
        <taxon>Dikarya</taxon>
        <taxon>Ascomycota</taxon>
        <taxon>Pezizomycotina</taxon>
        <taxon>Leotiomycetes</taxon>
        <taxon>Helotiales</taxon>
        <taxon>Mollisiaceae</taxon>
        <taxon>Phialocephala</taxon>
        <taxon>Phialocephala fortinii species complex</taxon>
    </lineage>
</organism>
<name>A0A1L7WVK3_9HELO</name>
<dbReference type="Pfam" id="PF01565">
    <property type="entry name" value="FAD_binding_4"/>
    <property type="match status" value="1"/>
</dbReference>
<dbReference type="AlphaFoldDB" id="A0A1L7WVK3"/>
<gene>
    <name evidence="9" type="ORF">PAC_06687</name>
</gene>
<dbReference type="EMBL" id="FJOG01000008">
    <property type="protein sequence ID" value="CZR56798.1"/>
    <property type="molecule type" value="Genomic_DNA"/>
</dbReference>
<dbReference type="GO" id="GO:0008202">
    <property type="term" value="P:steroid metabolic process"/>
    <property type="evidence" value="ECO:0007669"/>
    <property type="project" value="TreeGrafter"/>
</dbReference>
<dbReference type="Gene3D" id="3.30.465.10">
    <property type="match status" value="1"/>
</dbReference>
<dbReference type="InterPro" id="IPR040165">
    <property type="entry name" value="Diminuto-like"/>
</dbReference>
<dbReference type="GO" id="GO:0016020">
    <property type="term" value="C:membrane"/>
    <property type="evidence" value="ECO:0007669"/>
    <property type="project" value="UniProtKB-SubCell"/>
</dbReference>
<dbReference type="OrthoDB" id="415825at2759"/>
<feature type="region of interest" description="Disordered" evidence="7">
    <location>
        <begin position="502"/>
        <end position="521"/>
    </location>
</feature>
<reference evidence="9 10" key="1">
    <citation type="submission" date="2016-03" db="EMBL/GenBank/DDBJ databases">
        <authorList>
            <person name="Ploux O."/>
        </authorList>
    </citation>
    <scope>NUCLEOTIDE SEQUENCE [LARGE SCALE GENOMIC DNA]</scope>
    <source>
        <strain evidence="9 10">UAMH 11012</strain>
    </source>
</reference>
<evidence type="ECO:0000313" key="10">
    <source>
        <dbReference type="Proteomes" id="UP000184330"/>
    </source>
</evidence>
<accession>A0A1L7WVK3</accession>
<dbReference type="GO" id="GO:0071949">
    <property type="term" value="F:FAD binding"/>
    <property type="evidence" value="ECO:0007669"/>
    <property type="project" value="InterPro"/>
</dbReference>
<evidence type="ECO:0000256" key="7">
    <source>
        <dbReference type="SAM" id="MobiDB-lite"/>
    </source>
</evidence>
<evidence type="ECO:0000259" key="8">
    <source>
        <dbReference type="PROSITE" id="PS51387"/>
    </source>
</evidence>
<dbReference type="Proteomes" id="UP000184330">
    <property type="component" value="Unassembled WGS sequence"/>
</dbReference>
<dbReference type="PANTHER" id="PTHR10801:SF0">
    <property type="entry name" value="DELTA(24)-STEROL REDUCTASE"/>
    <property type="match status" value="1"/>
</dbReference>